<reference evidence="3 4" key="1">
    <citation type="submission" date="2024-10" db="EMBL/GenBank/DDBJ databases">
        <title>Updated reference genomes for cyclostephanoid diatoms.</title>
        <authorList>
            <person name="Roberts W.R."/>
            <person name="Alverson A.J."/>
        </authorList>
    </citation>
    <scope>NUCLEOTIDE SEQUENCE [LARGE SCALE GENOMIC DNA]</scope>
    <source>
        <strain evidence="3 4">AJA276-08</strain>
    </source>
</reference>
<evidence type="ECO:0000313" key="4">
    <source>
        <dbReference type="Proteomes" id="UP001530315"/>
    </source>
</evidence>
<proteinExistence type="predicted"/>
<accession>A0ABD3PQT9</accession>
<evidence type="ECO:0000256" key="1">
    <source>
        <dbReference type="SAM" id="MobiDB-lite"/>
    </source>
</evidence>
<comment type="caution">
    <text evidence="3">The sequence shown here is derived from an EMBL/GenBank/DDBJ whole genome shotgun (WGS) entry which is preliminary data.</text>
</comment>
<evidence type="ECO:0000259" key="2">
    <source>
        <dbReference type="Pfam" id="PF01454"/>
    </source>
</evidence>
<protein>
    <recommendedName>
        <fullName evidence="2">MAGE domain-containing protein</fullName>
    </recommendedName>
</protein>
<dbReference type="AlphaFoldDB" id="A0ABD3PQT9"/>
<feature type="region of interest" description="Disordered" evidence="1">
    <location>
        <begin position="319"/>
        <end position="359"/>
    </location>
</feature>
<dbReference type="Pfam" id="PF01454">
    <property type="entry name" value="MAGE"/>
    <property type="match status" value="1"/>
</dbReference>
<feature type="domain" description="MAGE" evidence="2">
    <location>
        <begin position="64"/>
        <end position="305"/>
    </location>
</feature>
<dbReference type="Gene3D" id="1.10.10.1210">
    <property type="entry name" value="MAGE homology domain, winged helix WH2 motif"/>
    <property type="match status" value="1"/>
</dbReference>
<evidence type="ECO:0000313" key="3">
    <source>
        <dbReference type="EMBL" id="KAL3788565.1"/>
    </source>
</evidence>
<organism evidence="3 4">
    <name type="scientific">Stephanodiscus triporus</name>
    <dbReference type="NCBI Taxonomy" id="2934178"/>
    <lineage>
        <taxon>Eukaryota</taxon>
        <taxon>Sar</taxon>
        <taxon>Stramenopiles</taxon>
        <taxon>Ochrophyta</taxon>
        <taxon>Bacillariophyta</taxon>
        <taxon>Coscinodiscophyceae</taxon>
        <taxon>Thalassiosirophycidae</taxon>
        <taxon>Stephanodiscales</taxon>
        <taxon>Stephanodiscaceae</taxon>
        <taxon>Stephanodiscus</taxon>
    </lineage>
</organism>
<dbReference type="InterPro" id="IPR041899">
    <property type="entry name" value="MAGE_WH2"/>
</dbReference>
<name>A0ABD3PQT9_9STRA</name>
<sequence length="359" mass="39358">MARGKRSIVPDDEVIGGEPQTQFAFSQIDPDQSQFLEAARDSELRKLDSINPAARNRAVTNLSRILLFRALGGDVIDKTKCVAEALGDDMKKERVQTAVLGEAERRLRDVFGFSVRRVPARMEAELPSRFANRLYLINDVADDEDGTHSLNIQSSHVESSVEKGVLMMVLAFAFCRGTSQVRSGQMKGAGKKTRWITDRDLYGLLHRVDENIPSEPPSAEGRKKSRKGGGGGGGRKSLGPADGADGGVGQTPDVDALLERFVQLDYLLRDRIEELDGREGSSAAGEDGKVVAYAMGPRAAMEVGRKQVIYFCSNVLDEQPDPTMLAEVEEDEETEDERDGGGEEAVEEQTQGRTKRSRK</sequence>
<keyword evidence="4" id="KW-1185">Reference proteome</keyword>
<dbReference type="Proteomes" id="UP001530315">
    <property type="component" value="Unassembled WGS sequence"/>
</dbReference>
<dbReference type="EMBL" id="JALLAZ020000722">
    <property type="protein sequence ID" value="KAL3788565.1"/>
    <property type="molecule type" value="Genomic_DNA"/>
</dbReference>
<dbReference type="InterPro" id="IPR002190">
    <property type="entry name" value="MHD_dom"/>
</dbReference>
<gene>
    <name evidence="3" type="ORF">ACHAW5_009411</name>
</gene>
<feature type="region of interest" description="Disordered" evidence="1">
    <location>
        <begin position="207"/>
        <end position="251"/>
    </location>
</feature>
<feature type="compositionally biased region" description="Acidic residues" evidence="1">
    <location>
        <begin position="327"/>
        <end position="347"/>
    </location>
</feature>